<dbReference type="AlphaFoldDB" id="A0AAU7CGE3"/>
<feature type="transmembrane region" description="Helical" evidence="6">
    <location>
        <begin position="628"/>
        <end position="644"/>
    </location>
</feature>
<dbReference type="EMBL" id="CP155447">
    <property type="protein sequence ID" value="XBH04074.1"/>
    <property type="molecule type" value="Genomic_DNA"/>
</dbReference>
<evidence type="ECO:0000256" key="2">
    <source>
        <dbReference type="ARBA" id="ARBA00022475"/>
    </source>
</evidence>
<keyword evidence="5 6" id="KW-0472">Membrane</keyword>
<evidence type="ECO:0000256" key="5">
    <source>
        <dbReference type="ARBA" id="ARBA00023136"/>
    </source>
</evidence>
<evidence type="ECO:0000313" key="8">
    <source>
        <dbReference type="EMBL" id="XBH04074.1"/>
    </source>
</evidence>
<keyword evidence="3 6" id="KW-0812">Transmembrane</keyword>
<feature type="transmembrane region" description="Helical" evidence="6">
    <location>
        <begin position="720"/>
        <end position="741"/>
    </location>
</feature>
<sequence length="794" mass="85755">MIRVLLKARYFAFTTVALILGLLIIFGHRVTYEQSIDSFFADDDPSMLAYQKAARTFGDDNFVFLVYDDPELLTPAGMARVSELAAAVDASKIQGVLRVESLDAMPQLWLIDDILLTLDRLPVFARNLAIDRAKKGLKNVDPKANALTVAGAVRSADRAGLEALRVRLTKHPLFRGTLIDGQGTTTAVVVRLRKTADHDVVQTVEALRSAADRFGSKHGLLKQPAVVGPPVLLADGFRSIEVDGRRLAVVGMLLIGFVTLSAVRSIWWALVPITSGWFVWLATEELLSYFQIKLALSGGPLVAQIIVLTMPAASHLAIHFREARRQESDPRVAARSALSAVWVPIFWCAVTGAIGYGALVTSDVVPIRQFGAILGTCTLLAALLVMLLSPIAMLPPIPLEIPVRYGSSSWVSAAMTRLTERVYRHPGAIVVIVFAIVLPLAAGMARLRYESNYINLFRPDTRVVRDYHAVEARLGGIGLVELIVPVGKTVGRDSLERLKALERAIAAIRVGGADDAANVISLATVLDPDGRLSALPREAADRTLATKLDLIASSPQAELLKGFWNQETGQARLMIRLKEQQPAPQKAALFKAALNRARAPFGPDVSLTGLSYLMTKTTESIIVTQWDTFFWSVAGILLMLTIALRGPVLAALAMMPTLLAVAFVLGLMGWLGIKLDMATALVASVALGLSVDDTFHCLLQFRKERASNPFESSLFDSYAVTGPGVLLSSLAVAVGFAALWLSEFAPFATFGTMVGIATAGSTLGNLVLLPACLTLGERLRVRLRSKKESVRSSV</sequence>
<dbReference type="InterPro" id="IPR004869">
    <property type="entry name" value="MMPL_dom"/>
</dbReference>
<dbReference type="GO" id="GO:0005886">
    <property type="term" value="C:plasma membrane"/>
    <property type="evidence" value="ECO:0007669"/>
    <property type="project" value="UniProtKB-SubCell"/>
</dbReference>
<feature type="transmembrane region" description="Helical" evidence="6">
    <location>
        <begin position="337"/>
        <end position="358"/>
    </location>
</feature>
<keyword evidence="4 6" id="KW-1133">Transmembrane helix</keyword>
<gene>
    <name evidence="8" type="ORF">V5E97_38110</name>
</gene>
<comment type="subcellular location">
    <subcellularLocation>
        <location evidence="1">Cell membrane</location>
        <topology evidence="1">Multi-pass membrane protein</topology>
    </subcellularLocation>
</comment>
<accession>A0AAU7CGE3</accession>
<dbReference type="Pfam" id="PF03176">
    <property type="entry name" value="MMPL"/>
    <property type="match status" value="2"/>
</dbReference>
<evidence type="ECO:0000256" key="6">
    <source>
        <dbReference type="SAM" id="Phobius"/>
    </source>
</evidence>
<dbReference type="PANTHER" id="PTHR33406:SF12">
    <property type="entry name" value="BLR2997 PROTEIN"/>
    <property type="match status" value="1"/>
</dbReference>
<keyword evidence="2" id="KW-1003">Cell membrane</keyword>
<evidence type="ECO:0000259" key="7">
    <source>
        <dbReference type="PROSITE" id="PS50156"/>
    </source>
</evidence>
<reference evidence="8" key="1">
    <citation type="submission" date="2024-05" db="EMBL/GenBank/DDBJ databases">
        <title>Planctomycetes of the genus Singulisphaera possess chitinolytic capabilities.</title>
        <authorList>
            <person name="Ivanova A."/>
        </authorList>
    </citation>
    <scope>NUCLEOTIDE SEQUENCE</scope>
    <source>
        <strain evidence="8">Ch08T</strain>
    </source>
</reference>
<dbReference type="PROSITE" id="PS50156">
    <property type="entry name" value="SSD"/>
    <property type="match status" value="1"/>
</dbReference>
<dbReference type="InterPro" id="IPR050545">
    <property type="entry name" value="Mycobact_MmpL"/>
</dbReference>
<name>A0AAU7CGE3_9BACT</name>
<feature type="domain" description="SSD" evidence="7">
    <location>
        <begin position="649"/>
        <end position="775"/>
    </location>
</feature>
<protein>
    <submittedName>
        <fullName evidence="8">MMPL family transporter</fullName>
    </submittedName>
</protein>
<feature type="transmembrane region" description="Helical" evidence="6">
    <location>
        <begin position="370"/>
        <end position="394"/>
    </location>
</feature>
<dbReference type="PANTHER" id="PTHR33406">
    <property type="entry name" value="MEMBRANE PROTEIN MJ1562-RELATED"/>
    <property type="match status" value="1"/>
</dbReference>
<evidence type="ECO:0000256" key="3">
    <source>
        <dbReference type="ARBA" id="ARBA00022692"/>
    </source>
</evidence>
<feature type="transmembrane region" description="Helical" evidence="6">
    <location>
        <begin position="247"/>
        <end position="270"/>
    </location>
</feature>
<organism evidence="8">
    <name type="scientific">Singulisphaera sp. Ch08</name>
    <dbReference type="NCBI Taxonomy" id="3120278"/>
    <lineage>
        <taxon>Bacteria</taxon>
        <taxon>Pseudomonadati</taxon>
        <taxon>Planctomycetota</taxon>
        <taxon>Planctomycetia</taxon>
        <taxon>Isosphaerales</taxon>
        <taxon>Isosphaeraceae</taxon>
        <taxon>Singulisphaera</taxon>
    </lineage>
</organism>
<dbReference type="InterPro" id="IPR000731">
    <property type="entry name" value="SSD"/>
</dbReference>
<dbReference type="Gene3D" id="1.20.1640.10">
    <property type="entry name" value="Multidrug efflux transporter AcrB transmembrane domain"/>
    <property type="match status" value="2"/>
</dbReference>
<dbReference type="SUPFAM" id="SSF82866">
    <property type="entry name" value="Multidrug efflux transporter AcrB transmembrane domain"/>
    <property type="match status" value="2"/>
</dbReference>
<feature type="transmembrane region" description="Helical" evidence="6">
    <location>
        <begin position="290"/>
        <end position="316"/>
    </location>
</feature>
<dbReference type="RefSeq" id="WP_406696820.1">
    <property type="nucleotide sequence ID" value="NZ_CP155447.1"/>
</dbReference>
<feature type="transmembrane region" description="Helical" evidence="6">
    <location>
        <begin position="651"/>
        <end position="671"/>
    </location>
</feature>
<feature type="transmembrane region" description="Helical" evidence="6">
    <location>
        <begin position="6"/>
        <end position="26"/>
    </location>
</feature>
<feature type="transmembrane region" description="Helical" evidence="6">
    <location>
        <begin position="747"/>
        <end position="776"/>
    </location>
</feature>
<evidence type="ECO:0000256" key="4">
    <source>
        <dbReference type="ARBA" id="ARBA00022989"/>
    </source>
</evidence>
<feature type="transmembrane region" description="Helical" evidence="6">
    <location>
        <begin position="427"/>
        <end position="449"/>
    </location>
</feature>
<proteinExistence type="predicted"/>
<feature type="transmembrane region" description="Helical" evidence="6">
    <location>
        <begin position="677"/>
        <end position="699"/>
    </location>
</feature>
<evidence type="ECO:0000256" key="1">
    <source>
        <dbReference type="ARBA" id="ARBA00004651"/>
    </source>
</evidence>